<dbReference type="EMBL" id="JAXLQG010000003">
    <property type="protein sequence ID" value="KAK5541965.1"/>
    <property type="molecule type" value="Genomic_DNA"/>
</dbReference>
<feature type="transmembrane region" description="Helical" evidence="5">
    <location>
        <begin position="139"/>
        <end position="163"/>
    </location>
</feature>
<feature type="transmembrane region" description="Helical" evidence="5">
    <location>
        <begin position="114"/>
        <end position="133"/>
    </location>
</feature>
<evidence type="ECO:0000256" key="2">
    <source>
        <dbReference type="ARBA" id="ARBA00022692"/>
    </source>
</evidence>
<dbReference type="PROSITE" id="PS50850">
    <property type="entry name" value="MFS"/>
    <property type="match status" value="1"/>
</dbReference>
<feature type="transmembrane region" description="Helical" evidence="5">
    <location>
        <begin position="420"/>
        <end position="440"/>
    </location>
</feature>
<evidence type="ECO:0000313" key="7">
    <source>
        <dbReference type="EMBL" id="KAK5541965.1"/>
    </source>
</evidence>
<dbReference type="Pfam" id="PF07690">
    <property type="entry name" value="MFS_1"/>
    <property type="match status" value="1"/>
</dbReference>
<dbReference type="GO" id="GO:0005886">
    <property type="term" value="C:plasma membrane"/>
    <property type="evidence" value="ECO:0007669"/>
    <property type="project" value="TreeGrafter"/>
</dbReference>
<evidence type="ECO:0000259" key="6">
    <source>
        <dbReference type="PROSITE" id="PS50850"/>
    </source>
</evidence>
<dbReference type="InterPro" id="IPR053791">
    <property type="entry name" value="MFS_Tri12-like"/>
</dbReference>
<feature type="transmembrane region" description="Helical" evidence="5">
    <location>
        <begin position="323"/>
        <end position="340"/>
    </location>
</feature>
<dbReference type="Proteomes" id="UP001345827">
    <property type="component" value="Unassembled WGS sequence"/>
</dbReference>
<accession>A0AAV9QJ49</accession>
<keyword evidence="4 5" id="KW-0472">Membrane</keyword>
<feature type="transmembrane region" description="Helical" evidence="5">
    <location>
        <begin position="254"/>
        <end position="274"/>
    </location>
</feature>
<sequence>MPRHAVSDVIAKDQVEMEMGETPSKHEVRCDEIEDAEEPVAHLNAKTFLVVFAVLTIYFAQLFNIVAAGALARDISAIVGGASQTSWLTTNIAIMTSVLGPPVCQAADYWGRRWFLIILSSFGIIGCIIISRADSKRAYILQMAVVILGEAVTGISTAAQPLIHAIPSEVLPRKYRSYAQASLNVAAALGAFVALIVGGALTRHNHAIGFRTYWYIAAAIYAAAVLIVFFLYKPPPRELQKALTLSEKLRRLDWIGYILLALGLTLFAIGLSFGENPYSYRSAIVLAPFLIGCSFLVALIIYEWKFKEDGLFHHGLFSRGRNFAIALACVAIEGLIFYAANDYFAFEVSVLYEADPLIGGLRYCIAFVAYALTTMAAGVYCSKTKNIRLPAVIGLGAFIVFNVCMATLDTTTNQQTWGYAVIVGFGLGICLCALVTCAQLSTPPELISLASGLMIGMRSIGGVVGLAVFNAVFNAKLSANLGKDIAAAVLPLGLPASSLPALIGDLAGNITPTPKTVPGVTPEIIAAGVRGLLSAFVQAFRYVWVTAGALSLAVTILAFFLKNPKSEFTVHIDAPAEKDEDIYDPEAISANKVHHL</sequence>
<evidence type="ECO:0000256" key="3">
    <source>
        <dbReference type="ARBA" id="ARBA00022989"/>
    </source>
</evidence>
<feature type="transmembrane region" description="Helical" evidence="5">
    <location>
        <begin position="542"/>
        <end position="561"/>
    </location>
</feature>
<dbReference type="InterPro" id="IPR036259">
    <property type="entry name" value="MFS_trans_sf"/>
</dbReference>
<feature type="transmembrane region" description="Helical" evidence="5">
    <location>
        <begin position="48"/>
        <end position="72"/>
    </location>
</feature>
<feature type="transmembrane region" description="Helical" evidence="5">
    <location>
        <begin position="452"/>
        <end position="473"/>
    </location>
</feature>
<feature type="domain" description="Major facilitator superfamily (MFS) profile" evidence="6">
    <location>
        <begin position="50"/>
        <end position="566"/>
    </location>
</feature>
<keyword evidence="8" id="KW-1185">Reference proteome</keyword>
<proteinExistence type="predicted"/>
<feature type="transmembrane region" description="Helical" evidence="5">
    <location>
        <begin position="213"/>
        <end position="233"/>
    </location>
</feature>
<comment type="subcellular location">
    <subcellularLocation>
        <location evidence="1">Membrane</location>
        <topology evidence="1">Multi-pass membrane protein</topology>
    </subcellularLocation>
</comment>
<reference evidence="7 8" key="1">
    <citation type="submission" date="2023-06" db="EMBL/GenBank/DDBJ databases">
        <title>Black Yeasts Isolated from many extreme environments.</title>
        <authorList>
            <person name="Coleine C."/>
            <person name="Stajich J.E."/>
            <person name="Selbmann L."/>
        </authorList>
    </citation>
    <scope>NUCLEOTIDE SEQUENCE [LARGE SCALE GENOMIC DNA]</scope>
    <source>
        <strain evidence="7 8">CCFEE 5887</strain>
    </source>
</reference>
<dbReference type="InterPro" id="IPR020846">
    <property type="entry name" value="MFS_dom"/>
</dbReference>
<evidence type="ECO:0000256" key="1">
    <source>
        <dbReference type="ARBA" id="ARBA00004141"/>
    </source>
</evidence>
<dbReference type="InterPro" id="IPR011701">
    <property type="entry name" value="MFS"/>
</dbReference>
<dbReference type="Gene3D" id="1.20.1250.20">
    <property type="entry name" value="MFS general substrate transporter like domains"/>
    <property type="match status" value="1"/>
</dbReference>
<dbReference type="GO" id="GO:0022857">
    <property type="term" value="F:transmembrane transporter activity"/>
    <property type="evidence" value="ECO:0007669"/>
    <property type="project" value="InterPro"/>
</dbReference>
<evidence type="ECO:0000256" key="4">
    <source>
        <dbReference type="ARBA" id="ARBA00023136"/>
    </source>
</evidence>
<dbReference type="AlphaFoldDB" id="A0AAV9QJ49"/>
<comment type="caution">
    <text evidence="7">The sequence shown here is derived from an EMBL/GenBank/DDBJ whole genome shotgun (WGS) entry which is preliminary data.</text>
</comment>
<protein>
    <recommendedName>
        <fullName evidence="6">Major facilitator superfamily (MFS) profile domain-containing protein</fullName>
    </recommendedName>
</protein>
<keyword evidence="3 5" id="KW-1133">Transmembrane helix</keyword>
<dbReference type="PANTHER" id="PTHR23501">
    <property type="entry name" value="MAJOR FACILITATOR SUPERFAMILY"/>
    <property type="match status" value="1"/>
</dbReference>
<dbReference type="SUPFAM" id="SSF103473">
    <property type="entry name" value="MFS general substrate transporter"/>
    <property type="match status" value="1"/>
</dbReference>
<dbReference type="PANTHER" id="PTHR23501:SF195">
    <property type="entry name" value="PEP5"/>
    <property type="match status" value="1"/>
</dbReference>
<keyword evidence="2 5" id="KW-0812">Transmembrane</keyword>
<evidence type="ECO:0000256" key="5">
    <source>
        <dbReference type="SAM" id="Phobius"/>
    </source>
</evidence>
<feature type="transmembrane region" description="Helical" evidence="5">
    <location>
        <begin position="360"/>
        <end position="382"/>
    </location>
</feature>
<evidence type="ECO:0000313" key="8">
    <source>
        <dbReference type="Proteomes" id="UP001345827"/>
    </source>
</evidence>
<name>A0AAV9QJ49_9PEZI</name>
<feature type="transmembrane region" description="Helical" evidence="5">
    <location>
        <begin position="183"/>
        <end position="201"/>
    </location>
</feature>
<feature type="transmembrane region" description="Helical" evidence="5">
    <location>
        <begin position="389"/>
        <end position="408"/>
    </location>
</feature>
<gene>
    <name evidence="7" type="ORF">LTR25_001850</name>
</gene>
<feature type="transmembrane region" description="Helical" evidence="5">
    <location>
        <begin position="280"/>
        <end position="302"/>
    </location>
</feature>
<organism evidence="7 8">
    <name type="scientific">Vermiconidia calcicola</name>
    <dbReference type="NCBI Taxonomy" id="1690605"/>
    <lineage>
        <taxon>Eukaryota</taxon>
        <taxon>Fungi</taxon>
        <taxon>Dikarya</taxon>
        <taxon>Ascomycota</taxon>
        <taxon>Pezizomycotina</taxon>
        <taxon>Dothideomycetes</taxon>
        <taxon>Dothideomycetidae</taxon>
        <taxon>Mycosphaerellales</taxon>
        <taxon>Extremaceae</taxon>
        <taxon>Vermiconidia</taxon>
    </lineage>
</organism>
<dbReference type="CDD" id="cd06179">
    <property type="entry name" value="MFS_TRI12_like"/>
    <property type="match status" value="1"/>
</dbReference>